<name>A0A1T5GNL4_9HYPH</name>
<organism evidence="2 3">
    <name type="scientific">Bosea thiooxidans</name>
    <dbReference type="NCBI Taxonomy" id="53254"/>
    <lineage>
        <taxon>Bacteria</taxon>
        <taxon>Pseudomonadati</taxon>
        <taxon>Pseudomonadota</taxon>
        <taxon>Alphaproteobacteria</taxon>
        <taxon>Hyphomicrobiales</taxon>
        <taxon>Boseaceae</taxon>
        <taxon>Bosea</taxon>
    </lineage>
</organism>
<keyword evidence="1" id="KW-0812">Transmembrane</keyword>
<feature type="transmembrane region" description="Helical" evidence="1">
    <location>
        <begin position="12"/>
        <end position="31"/>
    </location>
</feature>
<sequence>MLSIEKLSTYIAASVAMIEIGTATAGMKVAAIRRRKTKITMITSAMVSSRVNCTSSTAWRIEVERSLSRESEAAAGNCSSKAGIIALTRSTTSTVLASGWRCTASTIAGVPS</sequence>
<dbReference type="Proteomes" id="UP000190130">
    <property type="component" value="Unassembled WGS sequence"/>
</dbReference>
<protein>
    <submittedName>
        <fullName evidence="2">Uncharacterized protein</fullName>
    </submittedName>
</protein>
<keyword evidence="1" id="KW-0472">Membrane</keyword>
<evidence type="ECO:0000256" key="1">
    <source>
        <dbReference type="SAM" id="Phobius"/>
    </source>
</evidence>
<dbReference type="EMBL" id="FUYX01000014">
    <property type="protein sequence ID" value="SKC09993.1"/>
    <property type="molecule type" value="Genomic_DNA"/>
</dbReference>
<evidence type="ECO:0000313" key="2">
    <source>
        <dbReference type="EMBL" id="SKC09993.1"/>
    </source>
</evidence>
<reference evidence="2 3" key="1">
    <citation type="submission" date="2017-02" db="EMBL/GenBank/DDBJ databases">
        <authorList>
            <person name="Peterson S.W."/>
        </authorList>
    </citation>
    <scope>NUCLEOTIDE SEQUENCE [LARGE SCALE GENOMIC DNA]</scope>
    <source>
        <strain evidence="2 3">DSM 9653</strain>
    </source>
</reference>
<accession>A0A1T5GNL4</accession>
<keyword evidence="1" id="KW-1133">Transmembrane helix</keyword>
<proteinExistence type="predicted"/>
<dbReference type="AlphaFoldDB" id="A0A1T5GNL4"/>
<gene>
    <name evidence="2" type="ORF">SAMN05660750_04222</name>
</gene>
<evidence type="ECO:0000313" key="3">
    <source>
        <dbReference type="Proteomes" id="UP000190130"/>
    </source>
</evidence>